<evidence type="ECO:0000256" key="1">
    <source>
        <dbReference type="SAM" id="MobiDB-lite"/>
    </source>
</evidence>
<evidence type="ECO:0000313" key="2">
    <source>
        <dbReference type="EMBL" id="BAS84636.1"/>
    </source>
</evidence>
<feature type="compositionally biased region" description="Basic and acidic residues" evidence="1">
    <location>
        <begin position="160"/>
        <end position="171"/>
    </location>
</feature>
<sequence>MRSRAAHLVPMPYNEIPEKEHPKEVKKKWDVSCRAARRVASEGFAREKEAADLKEVVLDLEGPEDLDEEAFSLPQWLYPTSSTCYLPQCSLSATSTTALLSRSTGPRGQGGRIANELHHHDEIRQSLRWRLELPTNSTTATKSTSAWELKVDEAATNTWEQRRRPPTHGEN</sequence>
<gene>
    <name evidence="2" type="ordered locus">Os03g0406350</name>
    <name evidence="2" type="ORF">OSNPB_030406350</name>
</gene>
<feature type="region of interest" description="Disordered" evidence="1">
    <location>
        <begin position="1"/>
        <end position="25"/>
    </location>
</feature>
<reference evidence="2 3" key="2">
    <citation type="journal article" date="2013" name="Plant Cell Physiol.">
        <title>Rice Annotation Project Database (RAP-DB): an integrative and interactive database for rice genomics.</title>
        <authorList>
            <person name="Sakai H."/>
            <person name="Lee S.S."/>
            <person name="Tanaka T."/>
            <person name="Numa H."/>
            <person name="Kim J."/>
            <person name="Kawahara Y."/>
            <person name="Wakimoto H."/>
            <person name="Yang C.C."/>
            <person name="Iwamoto M."/>
            <person name="Abe T."/>
            <person name="Yamada Y."/>
            <person name="Muto A."/>
            <person name="Inokuchi H."/>
            <person name="Ikemura T."/>
            <person name="Matsumoto T."/>
            <person name="Sasaki T."/>
            <person name="Itoh T."/>
        </authorList>
    </citation>
    <scope>NUCLEOTIDE SEQUENCE [LARGE SCALE GENOMIC DNA]</scope>
    <source>
        <strain evidence="3">cv. Nipponbare</strain>
    </source>
</reference>
<dbReference type="EMBL" id="AP014959">
    <property type="protein sequence ID" value="BAS84636.1"/>
    <property type="molecule type" value="Genomic_DNA"/>
</dbReference>
<proteinExistence type="predicted"/>
<dbReference type="AlphaFoldDB" id="A0A0P0VYN4"/>
<organism evidence="2 3">
    <name type="scientific">Oryza sativa subsp. japonica</name>
    <name type="common">Rice</name>
    <dbReference type="NCBI Taxonomy" id="39947"/>
    <lineage>
        <taxon>Eukaryota</taxon>
        <taxon>Viridiplantae</taxon>
        <taxon>Streptophyta</taxon>
        <taxon>Embryophyta</taxon>
        <taxon>Tracheophyta</taxon>
        <taxon>Spermatophyta</taxon>
        <taxon>Magnoliopsida</taxon>
        <taxon>Liliopsida</taxon>
        <taxon>Poales</taxon>
        <taxon>Poaceae</taxon>
        <taxon>BOP clade</taxon>
        <taxon>Oryzoideae</taxon>
        <taxon>Oryzeae</taxon>
        <taxon>Oryzinae</taxon>
        <taxon>Oryza</taxon>
        <taxon>Oryza sativa</taxon>
    </lineage>
</organism>
<evidence type="ECO:0000313" key="3">
    <source>
        <dbReference type="Proteomes" id="UP000059680"/>
    </source>
</evidence>
<dbReference type="InParanoid" id="A0A0P0VYN4"/>
<keyword evidence="3" id="KW-1185">Reference proteome</keyword>
<name>A0A0P0VYN4_ORYSJ</name>
<accession>A0A0P0VYN4</accession>
<dbReference type="Proteomes" id="UP000059680">
    <property type="component" value="Chromosome 3"/>
</dbReference>
<feature type="region of interest" description="Disordered" evidence="1">
    <location>
        <begin position="140"/>
        <end position="171"/>
    </location>
</feature>
<reference evidence="2 3" key="3">
    <citation type="journal article" date="2013" name="Rice">
        <title>Improvement of the Oryza sativa Nipponbare reference genome using next generation sequence and optical map data.</title>
        <authorList>
            <person name="Kawahara Y."/>
            <person name="de la Bastide M."/>
            <person name="Hamilton J.P."/>
            <person name="Kanamori H."/>
            <person name="McCombie W.R."/>
            <person name="Ouyang S."/>
            <person name="Schwartz D.C."/>
            <person name="Tanaka T."/>
            <person name="Wu J."/>
            <person name="Zhou S."/>
            <person name="Childs K.L."/>
            <person name="Davidson R.M."/>
            <person name="Lin H."/>
            <person name="Quesada-Ocampo L."/>
            <person name="Vaillancourt B."/>
            <person name="Sakai H."/>
            <person name="Lee S.S."/>
            <person name="Kim J."/>
            <person name="Numa H."/>
            <person name="Itoh T."/>
            <person name="Buell C.R."/>
            <person name="Matsumoto T."/>
        </authorList>
    </citation>
    <scope>NUCLEOTIDE SEQUENCE [LARGE SCALE GENOMIC DNA]</scope>
    <source>
        <strain evidence="3">cv. Nipponbare</strain>
    </source>
</reference>
<protein>
    <submittedName>
        <fullName evidence="2">Os03g0406350 protein</fullName>
    </submittedName>
</protein>
<feature type="compositionally biased region" description="Basic and acidic residues" evidence="1">
    <location>
        <begin position="16"/>
        <end position="25"/>
    </location>
</feature>
<dbReference type="PaxDb" id="39947-A0A0P0VYN4"/>
<reference evidence="3" key="1">
    <citation type="journal article" date="2005" name="Nature">
        <title>The map-based sequence of the rice genome.</title>
        <authorList>
            <consortium name="International rice genome sequencing project (IRGSP)"/>
            <person name="Matsumoto T."/>
            <person name="Wu J."/>
            <person name="Kanamori H."/>
            <person name="Katayose Y."/>
            <person name="Fujisawa M."/>
            <person name="Namiki N."/>
            <person name="Mizuno H."/>
            <person name="Yamamoto K."/>
            <person name="Antonio B.A."/>
            <person name="Baba T."/>
            <person name="Sakata K."/>
            <person name="Nagamura Y."/>
            <person name="Aoki H."/>
            <person name="Arikawa K."/>
            <person name="Arita K."/>
            <person name="Bito T."/>
            <person name="Chiden Y."/>
            <person name="Fujitsuka N."/>
            <person name="Fukunaka R."/>
            <person name="Hamada M."/>
            <person name="Harada C."/>
            <person name="Hayashi A."/>
            <person name="Hijishita S."/>
            <person name="Honda M."/>
            <person name="Hosokawa S."/>
            <person name="Ichikawa Y."/>
            <person name="Idonuma A."/>
            <person name="Iijima M."/>
            <person name="Ikeda M."/>
            <person name="Ikeno M."/>
            <person name="Ito K."/>
            <person name="Ito S."/>
            <person name="Ito T."/>
            <person name="Ito Y."/>
            <person name="Ito Y."/>
            <person name="Iwabuchi A."/>
            <person name="Kamiya K."/>
            <person name="Karasawa W."/>
            <person name="Kurita K."/>
            <person name="Katagiri S."/>
            <person name="Kikuta A."/>
            <person name="Kobayashi H."/>
            <person name="Kobayashi N."/>
            <person name="Machita K."/>
            <person name="Maehara T."/>
            <person name="Masukawa M."/>
            <person name="Mizubayashi T."/>
            <person name="Mukai Y."/>
            <person name="Nagasaki H."/>
            <person name="Nagata Y."/>
            <person name="Naito S."/>
            <person name="Nakashima M."/>
            <person name="Nakama Y."/>
            <person name="Nakamichi Y."/>
            <person name="Nakamura M."/>
            <person name="Meguro A."/>
            <person name="Negishi M."/>
            <person name="Ohta I."/>
            <person name="Ohta T."/>
            <person name="Okamoto M."/>
            <person name="Ono N."/>
            <person name="Saji S."/>
            <person name="Sakaguchi M."/>
            <person name="Sakai K."/>
            <person name="Shibata M."/>
            <person name="Shimokawa T."/>
            <person name="Song J."/>
            <person name="Takazaki Y."/>
            <person name="Terasawa K."/>
            <person name="Tsugane M."/>
            <person name="Tsuji K."/>
            <person name="Ueda S."/>
            <person name="Waki K."/>
            <person name="Yamagata H."/>
            <person name="Yamamoto M."/>
            <person name="Yamamoto S."/>
            <person name="Yamane H."/>
            <person name="Yoshiki S."/>
            <person name="Yoshihara R."/>
            <person name="Yukawa K."/>
            <person name="Zhong H."/>
            <person name="Yano M."/>
            <person name="Yuan Q."/>
            <person name="Ouyang S."/>
            <person name="Liu J."/>
            <person name="Jones K.M."/>
            <person name="Gansberger K."/>
            <person name="Moffat K."/>
            <person name="Hill J."/>
            <person name="Bera J."/>
            <person name="Fadrosh D."/>
            <person name="Jin S."/>
            <person name="Johri S."/>
            <person name="Kim M."/>
            <person name="Overton L."/>
            <person name="Reardon M."/>
            <person name="Tsitrin T."/>
            <person name="Vuong H."/>
            <person name="Weaver B."/>
            <person name="Ciecko A."/>
            <person name="Tallon L."/>
            <person name="Jackson J."/>
            <person name="Pai G."/>
            <person name="Aken S.V."/>
            <person name="Utterback T."/>
            <person name="Reidmuller S."/>
            <person name="Feldblyum T."/>
            <person name="Hsiao J."/>
            <person name="Zismann V."/>
            <person name="Iobst S."/>
            <person name="de Vazeille A.R."/>
            <person name="Buell C.R."/>
            <person name="Ying K."/>
            <person name="Li Y."/>
            <person name="Lu T."/>
            <person name="Huang Y."/>
            <person name="Zhao Q."/>
            <person name="Feng Q."/>
            <person name="Zhang L."/>
            <person name="Zhu J."/>
            <person name="Weng Q."/>
            <person name="Mu J."/>
            <person name="Lu Y."/>
            <person name="Fan D."/>
            <person name="Liu Y."/>
            <person name="Guan J."/>
            <person name="Zhang Y."/>
            <person name="Yu S."/>
            <person name="Liu X."/>
            <person name="Zhang Y."/>
            <person name="Hong G."/>
            <person name="Han B."/>
            <person name="Choisne N."/>
            <person name="Demange N."/>
            <person name="Orjeda G."/>
            <person name="Samain S."/>
            <person name="Cattolico L."/>
            <person name="Pelletier E."/>
            <person name="Couloux A."/>
            <person name="Segurens B."/>
            <person name="Wincker P."/>
            <person name="D'Hont A."/>
            <person name="Scarpelli C."/>
            <person name="Weissenbach J."/>
            <person name="Salanoubat M."/>
            <person name="Quetier F."/>
            <person name="Yu Y."/>
            <person name="Kim H.R."/>
            <person name="Rambo T."/>
            <person name="Currie J."/>
            <person name="Collura K."/>
            <person name="Luo M."/>
            <person name="Yang T."/>
            <person name="Ammiraju J.S.S."/>
            <person name="Engler F."/>
            <person name="Soderlund C."/>
            <person name="Wing R.A."/>
            <person name="Palmer L.E."/>
            <person name="de la Bastide M."/>
            <person name="Spiegel L."/>
            <person name="Nascimento L."/>
            <person name="Zutavern T."/>
            <person name="O'Shaughnessy A."/>
            <person name="Dike S."/>
            <person name="Dedhia N."/>
            <person name="Preston R."/>
            <person name="Balija V."/>
            <person name="McCombie W.R."/>
            <person name="Chow T."/>
            <person name="Chen H."/>
            <person name="Chung M."/>
            <person name="Chen C."/>
            <person name="Shaw J."/>
            <person name="Wu H."/>
            <person name="Hsiao K."/>
            <person name="Chao Y."/>
            <person name="Chu M."/>
            <person name="Cheng C."/>
            <person name="Hour A."/>
            <person name="Lee P."/>
            <person name="Lin S."/>
            <person name="Lin Y."/>
            <person name="Liou J."/>
            <person name="Liu S."/>
            <person name="Hsing Y."/>
            <person name="Raghuvanshi S."/>
            <person name="Mohanty A."/>
            <person name="Bharti A.K."/>
            <person name="Gaur A."/>
            <person name="Gupta V."/>
            <person name="Kumar D."/>
            <person name="Ravi V."/>
            <person name="Vij S."/>
            <person name="Kapur A."/>
            <person name="Khurana P."/>
            <person name="Khurana P."/>
            <person name="Khurana J.P."/>
            <person name="Tyagi A.K."/>
            <person name="Gaikwad K."/>
            <person name="Singh A."/>
            <person name="Dalal V."/>
            <person name="Srivastava S."/>
            <person name="Dixit A."/>
            <person name="Pal A.K."/>
            <person name="Ghazi I.A."/>
            <person name="Yadav M."/>
            <person name="Pandit A."/>
            <person name="Bhargava A."/>
            <person name="Sureshbabu K."/>
            <person name="Batra K."/>
            <person name="Sharma T.R."/>
            <person name="Mohapatra T."/>
            <person name="Singh N.K."/>
            <person name="Messing J."/>
            <person name="Nelson A.B."/>
            <person name="Fuks G."/>
            <person name="Kavchok S."/>
            <person name="Keizer G."/>
            <person name="Linton E."/>
            <person name="Llaca V."/>
            <person name="Song R."/>
            <person name="Tanyolac B."/>
            <person name="Young S."/>
            <person name="Ho-Il K."/>
            <person name="Hahn J.H."/>
            <person name="Sangsakoo G."/>
            <person name="Vanavichit A."/>
            <person name="de Mattos Luiz.A.T."/>
            <person name="Zimmer P.D."/>
            <person name="Malone G."/>
            <person name="Dellagostin O."/>
            <person name="de Oliveira A.C."/>
            <person name="Bevan M."/>
            <person name="Bancroft I."/>
            <person name="Minx P."/>
            <person name="Cordum H."/>
            <person name="Wilson R."/>
            <person name="Cheng Z."/>
            <person name="Jin W."/>
            <person name="Jiang J."/>
            <person name="Leong S.A."/>
            <person name="Iwama H."/>
            <person name="Gojobori T."/>
            <person name="Itoh T."/>
            <person name="Niimura Y."/>
            <person name="Fujii Y."/>
            <person name="Habara T."/>
            <person name="Sakai H."/>
            <person name="Sato Y."/>
            <person name="Wilson G."/>
            <person name="Kumar K."/>
            <person name="McCouch S."/>
            <person name="Juretic N."/>
            <person name="Hoen D."/>
            <person name="Wright S."/>
            <person name="Bruskiewich R."/>
            <person name="Bureau T."/>
            <person name="Miyao A."/>
            <person name="Hirochika H."/>
            <person name="Nishikawa T."/>
            <person name="Kadowaki K."/>
            <person name="Sugiura M."/>
            <person name="Burr B."/>
            <person name="Sasaki T."/>
        </authorList>
    </citation>
    <scope>NUCLEOTIDE SEQUENCE [LARGE SCALE GENOMIC DNA]</scope>
    <source>
        <strain evidence="3">cv. Nipponbare</strain>
    </source>
</reference>